<dbReference type="Gene3D" id="3.30.160.60">
    <property type="entry name" value="Classic Zinc Finger"/>
    <property type="match status" value="2"/>
</dbReference>
<evidence type="ECO:0000256" key="4">
    <source>
        <dbReference type="ARBA" id="ARBA00022833"/>
    </source>
</evidence>
<sequence length="398" mass="46385">MAVNDAQFENNEYGLQQKNEQCGNILEEGVTSSKGQTENNIFDDMKIEIKEEAFVDSEVVRVLKNYDVSRDDIDEKSCVRSELTIKETRTDSCDIPSDILNNTELNNTEKEVDILEGCIDRNFNVLERSKECVENTYKKLLGTSEELRVSVKRENLHELQKLYKGEGSVQSKFQSPSYTVRRIRCKACPFVTKSKYDLLVHIVRTHEELAAEMEIPPLKHIIPGQKPGTVWYKCIDCAYVSKQKNHMQNHILTHKQLHEVETFRVIARAISTVYKVALRKHQILHSESKKLYKCNLCSFQTVHEGVLKYKHLLTHKERLFICANCPYKSKTKDTLRKHMLVHRRPETLIKYRCDKCTFQTIRKDGIRNHQQVHKAPEELILLPCSLCPYKVIVYNRVE</sequence>
<keyword evidence="1" id="KW-0479">Metal-binding</keyword>
<keyword evidence="2" id="KW-0677">Repeat</keyword>
<evidence type="ECO:0000259" key="6">
    <source>
        <dbReference type="PROSITE" id="PS50157"/>
    </source>
</evidence>
<gene>
    <name evidence="7" type="ORF">NQ314_003520</name>
</gene>
<dbReference type="InterPro" id="IPR013087">
    <property type="entry name" value="Znf_C2H2_type"/>
</dbReference>
<comment type="caution">
    <text evidence="7">The sequence shown here is derived from an EMBL/GenBank/DDBJ whole genome shotgun (WGS) entry which is preliminary data.</text>
</comment>
<dbReference type="Proteomes" id="UP001162156">
    <property type="component" value="Unassembled WGS sequence"/>
</dbReference>
<evidence type="ECO:0000313" key="7">
    <source>
        <dbReference type="EMBL" id="KAJ8966446.1"/>
    </source>
</evidence>
<evidence type="ECO:0000256" key="3">
    <source>
        <dbReference type="ARBA" id="ARBA00022771"/>
    </source>
</evidence>
<evidence type="ECO:0000256" key="1">
    <source>
        <dbReference type="ARBA" id="ARBA00022723"/>
    </source>
</evidence>
<dbReference type="GO" id="GO:0008270">
    <property type="term" value="F:zinc ion binding"/>
    <property type="evidence" value="ECO:0007669"/>
    <property type="project" value="UniProtKB-KW"/>
</dbReference>
<dbReference type="SMART" id="SM00355">
    <property type="entry name" value="ZnF_C2H2"/>
    <property type="match status" value="5"/>
</dbReference>
<accession>A0AAV8ZMY9</accession>
<protein>
    <recommendedName>
        <fullName evidence="6">C2H2-type domain-containing protein</fullName>
    </recommendedName>
</protein>
<dbReference type="InterPro" id="IPR036236">
    <property type="entry name" value="Znf_C2H2_sf"/>
</dbReference>
<dbReference type="GO" id="GO:0005634">
    <property type="term" value="C:nucleus"/>
    <property type="evidence" value="ECO:0007669"/>
    <property type="project" value="TreeGrafter"/>
</dbReference>
<keyword evidence="3 5" id="KW-0863">Zinc-finger</keyword>
<dbReference type="InterPro" id="IPR050688">
    <property type="entry name" value="Zinc_finger/UBP_domain"/>
</dbReference>
<reference evidence="7" key="1">
    <citation type="journal article" date="2023" name="Insect Mol. Biol.">
        <title>Genome sequencing provides insights into the evolution of gene families encoding plant cell wall-degrading enzymes in longhorned beetles.</title>
        <authorList>
            <person name="Shin N.R."/>
            <person name="Okamura Y."/>
            <person name="Kirsch R."/>
            <person name="Pauchet Y."/>
        </authorList>
    </citation>
    <scope>NUCLEOTIDE SEQUENCE</scope>
    <source>
        <strain evidence="7">RBIC_L_NR</strain>
    </source>
</reference>
<dbReference type="GO" id="GO:0045944">
    <property type="term" value="P:positive regulation of transcription by RNA polymerase II"/>
    <property type="evidence" value="ECO:0007669"/>
    <property type="project" value="TreeGrafter"/>
</dbReference>
<keyword evidence="8" id="KW-1185">Reference proteome</keyword>
<proteinExistence type="predicted"/>
<name>A0AAV8ZMY9_9CUCU</name>
<dbReference type="SUPFAM" id="SSF57667">
    <property type="entry name" value="beta-beta-alpha zinc fingers"/>
    <property type="match status" value="1"/>
</dbReference>
<dbReference type="EMBL" id="JANEYF010001003">
    <property type="protein sequence ID" value="KAJ8966446.1"/>
    <property type="molecule type" value="Genomic_DNA"/>
</dbReference>
<dbReference type="PANTHER" id="PTHR24403">
    <property type="entry name" value="ZINC FINGER PROTEIN"/>
    <property type="match status" value="1"/>
</dbReference>
<evidence type="ECO:0000313" key="8">
    <source>
        <dbReference type="Proteomes" id="UP001162156"/>
    </source>
</evidence>
<dbReference type="PANTHER" id="PTHR24403:SF67">
    <property type="entry name" value="FI01116P-RELATED"/>
    <property type="match status" value="1"/>
</dbReference>
<feature type="domain" description="C2H2-type" evidence="6">
    <location>
        <begin position="351"/>
        <end position="378"/>
    </location>
</feature>
<dbReference type="AlphaFoldDB" id="A0AAV8ZMY9"/>
<evidence type="ECO:0000256" key="5">
    <source>
        <dbReference type="PROSITE-ProRule" id="PRU00042"/>
    </source>
</evidence>
<keyword evidence="4" id="KW-0862">Zinc</keyword>
<organism evidence="7 8">
    <name type="scientific">Rhamnusium bicolor</name>
    <dbReference type="NCBI Taxonomy" id="1586634"/>
    <lineage>
        <taxon>Eukaryota</taxon>
        <taxon>Metazoa</taxon>
        <taxon>Ecdysozoa</taxon>
        <taxon>Arthropoda</taxon>
        <taxon>Hexapoda</taxon>
        <taxon>Insecta</taxon>
        <taxon>Pterygota</taxon>
        <taxon>Neoptera</taxon>
        <taxon>Endopterygota</taxon>
        <taxon>Coleoptera</taxon>
        <taxon>Polyphaga</taxon>
        <taxon>Cucujiformia</taxon>
        <taxon>Chrysomeloidea</taxon>
        <taxon>Cerambycidae</taxon>
        <taxon>Lepturinae</taxon>
        <taxon>Rhagiini</taxon>
        <taxon>Rhamnusium</taxon>
    </lineage>
</organism>
<dbReference type="PROSITE" id="PS50157">
    <property type="entry name" value="ZINC_FINGER_C2H2_2"/>
    <property type="match status" value="1"/>
</dbReference>
<evidence type="ECO:0000256" key="2">
    <source>
        <dbReference type="ARBA" id="ARBA00022737"/>
    </source>
</evidence>